<evidence type="ECO:0000313" key="6">
    <source>
        <dbReference type="Proteomes" id="UP000265427"/>
    </source>
</evidence>
<accession>A0A397AP11</accession>
<comment type="caution">
    <text evidence="1">The sequence shown here is derived from an EMBL/GenBank/DDBJ whole genome shotgun (WGS) entry which is preliminary data.</text>
</comment>
<reference evidence="6 7" key="1">
    <citation type="submission" date="2018-08" db="EMBL/GenBank/DDBJ databases">
        <title>Aphanomyces genome sequencing and annotation.</title>
        <authorList>
            <person name="Minardi D."/>
            <person name="Oidtmann B."/>
            <person name="Van Der Giezen M."/>
            <person name="Studholme D.J."/>
        </authorList>
    </citation>
    <scope>NUCLEOTIDE SEQUENCE [LARGE SCALE GENOMIC DNA]</scope>
    <source>
        <strain evidence="4 8">197901</strain>
        <strain evidence="5 10">FDL457</strain>
        <strain evidence="1 6">Kv</strain>
        <strain evidence="2 7">SA</strain>
        <strain evidence="3 9">Si</strain>
    </source>
</reference>
<dbReference type="PANTHER" id="PTHR46586:SF3">
    <property type="entry name" value="ANKYRIN REPEAT-CONTAINING PROTEIN"/>
    <property type="match status" value="1"/>
</dbReference>
<dbReference type="EMBL" id="QUTB01003107">
    <property type="protein sequence ID" value="RHY69582.1"/>
    <property type="molecule type" value="Genomic_DNA"/>
</dbReference>
<dbReference type="PANTHER" id="PTHR46586">
    <property type="entry name" value="ANKYRIN REPEAT-CONTAINING PROTEIN"/>
    <property type="match status" value="1"/>
</dbReference>
<evidence type="ECO:0000313" key="1">
    <source>
        <dbReference type="EMBL" id="RHY09580.1"/>
    </source>
</evidence>
<dbReference type="EMBL" id="QUSZ01005464">
    <property type="protein sequence ID" value="RHY09580.1"/>
    <property type="molecule type" value="Genomic_DNA"/>
</dbReference>
<dbReference type="Proteomes" id="UP000286510">
    <property type="component" value="Unassembled WGS sequence"/>
</dbReference>
<dbReference type="Proteomes" id="UP000283543">
    <property type="component" value="Unassembled WGS sequence"/>
</dbReference>
<organism evidence="1 6">
    <name type="scientific">Aphanomyces astaci</name>
    <name type="common">Crayfish plague agent</name>
    <dbReference type="NCBI Taxonomy" id="112090"/>
    <lineage>
        <taxon>Eukaryota</taxon>
        <taxon>Sar</taxon>
        <taxon>Stramenopiles</taxon>
        <taxon>Oomycota</taxon>
        <taxon>Saprolegniomycetes</taxon>
        <taxon>Saprolegniales</taxon>
        <taxon>Verrucalvaceae</taxon>
        <taxon>Aphanomyces</taxon>
    </lineage>
</organism>
<name>A0A397AP11_APHAT</name>
<evidence type="ECO:0000313" key="9">
    <source>
        <dbReference type="Proteomes" id="UP000283543"/>
    </source>
</evidence>
<evidence type="ECO:0000313" key="2">
    <source>
        <dbReference type="EMBL" id="RHY67858.1"/>
    </source>
</evidence>
<proteinExistence type="predicted"/>
<evidence type="ECO:0000313" key="4">
    <source>
        <dbReference type="EMBL" id="RHZ10742.1"/>
    </source>
</evidence>
<sequence>MAAAKVLTTIDLLDMILVFQDGLAADLLPFHAWNINHPRLHLVAPSFDNAAADLRQLDRLLGPWYRAYGLHRLHSHLLVRFPHWASGWICQHAAWSGNLAVLRSLSPCVLASTSDVLDIASAARQLHVLAALSHLSVSSRAFDWAAGHGYLDMIQWLAAARPSPALSISAIVSASTHGHLHVVQFLLPFYAEPTQDAMNAAAMHGHLNIVTFLHTNEWHCSTLAMDMAAHNGHLNIVQFLHAHRTEGATTHAMDYAAKNGHLEVVKFLHRHRSEGCTTNALMSACQRHHDDVVRFLTARNARNSQSKADSIPNQCLRWILSV</sequence>
<dbReference type="InterPro" id="IPR036770">
    <property type="entry name" value="Ankyrin_rpt-contain_sf"/>
</dbReference>
<dbReference type="InterPro" id="IPR052050">
    <property type="entry name" value="SecEffector_AnkRepeat"/>
</dbReference>
<evidence type="ECO:0000313" key="5">
    <source>
        <dbReference type="EMBL" id="RHZ21356.1"/>
    </source>
</evidence>
<dbReference type="Proteomes" id="UP000265716">
    <property type="component" value="Unassembled WGS sequence"/>
</dbReference>
<dbReference type="InterPro" id="IPR002110">
    <property type="entry name" value="Ankyrin_rpt"/>
</dbReference>
<gene>
    <name evidence="5" type="ORF">DYB26_007573</name>
    <name evidence="4" type="ORF">DYB31_005475</name>
    <name evidence="3" type="ORF">DYB34_008468</name>
    <name evidence="1" type="ORF">DYB36_003052</name>
    <name evidence="2" type="ORF">DYB38_007226</name>
</gene>
<evidence type="ECO:0000313" key="8">
    <source>
        <dbReference type="Proteomes" id="UP000266196"/>
    </source>
</evidence>
<evidence type="ECO:0000313" key="7">
    <source>
        <dbReference type="Proteomes" id="UP000265716"/>
    </source>
</evidence>
<dbReference type="SUPFAM" id="SSF48403">
    <property type="entry name" value="Ankyrin repeat"/>
    <property type="match status" value="1"/>
</dbReference>
<dbReference type="EMBL" id="QUTF01012807">
    <property type="protein sequence ID" value="RHZ21356.1"/>
    <property type="molecule type" value="Genomic_DNA"/>
</dbReference>
<dbReference type="VEuPathDB" id="FungiDB:H257_17895"/>
<protein>
    <submittedName>
        <fullName evidence="1">Uncharacterized protein</fullName>
    </submittedName>
</protein>
<dbReference type="AlphaFoldDB" id="A0A397AP11"/>
<dbReference type="Pfam" id="PF12796">
    <property type="entry name" value="Ank_2"/>
    <property type="match status" value="1"/>
</dbReference>
<dbReference type="EMBL" id="QUTC01003872">
    <property type="protein sequence ID" value="RHY67858.1"/>
    <property type="molecule type" value="Genomic_DNA"/>
</dbReference>
<dbReference type="EMBL" id="QUTE01011158">
    <property type="protein sequence ID" value="RHZ10742.1"/>
    <property type="molecule type" value="Genomic_DNA"/>
</dbReference>
<evidence type="ECO:0000313" key="3">
    <source>
        <dbReference type="EMBL" id="RHY69582.1"/>
    </source>
</evidence>
<dbReference type="Proteomes" id="UP000265427">
    <property type="component" value="Unassembled WGS sequence"/>
</dbReference>
<dbReference type="Gene3D" id="1.25.40.20">
    <property type="entry name" value="Ankyrin repeat-containing domain"/>
    <property type="match status" value="1"/>
</dbReference>
<dbReference type="Proteomes" id="UP000266196">
    <property type="component" value="Unassembled WGS sequence"/>
</dbReference>
<evidence type="ECO:0000313" key="10">
    <source>
        <dbReference type="Proteomes" id="UP000286510"/>
    </source>
</evidence>